<sequence>MSLTTRARSLESAIDLIRATRQAQPKRRIEVTVDDESRISPLLRAGADFVCVAPPAGKATH</sequence>
<reference evidence="1 2" key="1">
    <citation type="journal article" date="2016" name="Nat. Commun.">
        <title>Thousands of microbial genomes shed light on interconnected biogeochemical processes in an aquifer system.</title>
        <authorList>
            <person name="Anantharaman K."/>
            <person name="Brown C.T."/>
            <person name="Hug L.A."/>
            <person name="Sharon I."/>
            <person name="Castelle C.J."/>
            <person name="Probst A.J."/>
            <person name="Thomas B.C."/>
            <person name="Singh A."/>
            <person name="Wilkins M.J."/>
            <person name="Karaoz U."/>
            <person name="Brodie E.L."/>
            <person name="Williams K.H."/>
            <person name="Hubbard S.S."/>
            <person name="Banfield J.F."/>
        </authorList>
    </citation>
    <scope>NUCLEOTIDE SEQUENCE [LARGE SCALE GENOMIC DNA]</scope>
</reference>
<evidence type="ECO:0000313" key="2">
    <source>
        <dbReference type="Proteomes" id="UP000177682"/>
    </source>
</evidence>
<accession>A0A1F5PJH7</accession>
<evidence type="ECO:0000313" key="1">
    <source>
        <dbReference type="EMBL" id="OGE90017.1"/>
    </source>
</evidence>
<protein>
    <submittedName>
        <fullName evidence="1">Uncharacterized protein</fullName>
    </submittedName>
</protein>
<dbReference type="EMBL" id="MFEY01000007">
    <property type="protein sequence ID" value="OGE90017.1"/>
    <property type="molecule type" value="Genomic_DNA"/>
</dbReference>
<dbReference type="Proteomes" id="UP000177682">
    <property type="component" value="Unassembled WGS sequence"/>
</dbReference>
<comment type="caution">
    <text evidence="1">The sequence shown here is derived from an EMBL/GenBank/DDBJ whole genome shotgun (WGS) entry which is preliminary data.</text>
</comment>
<dbReference type="AlphaFoldDB" id="A0A1F5PJH7"/>
<gene>
    <name evidence="1" type="ORF">A3E29_02815</name>
</gene>
<name>A0A1F5PJH7_9BACT</name>
<proteinExistence type="predicted"/>
<organism evidence="1 2">
    <name type="scientific">Candidatus Doudnabacteria bacterium RIFCSPHIGHO2_12_FULL_48_16</name>
    <dbReference type="NCBI Taxonomy" id="1817838"/>
    <lineage>
        <taxon>Bacteria</taxon>
        <taxon>Candidatus Doudnaibacteriota</taxon>
    </lineage>
</organism>